<protein>
    <recommendedName>
        <fullName evidence="6">Peptidase S1 domain-containing protein</fullName>
    </recommendedName>
</protein>
<dbReference type="FunFam" id="2.40.10.10:FF:000024">
    <property type="entry name" value="Serine protease 53"/>
    <property type="match status" value="1"/>
</dbReference>
<evidence type="ECO:0000256" key="3">
    <source>
        <dbReference type="ARBA" id="ARBA00022801"/>
    </source>
</evidence>
<dbReference type="FunFam" id="2.40.10.10:FF:000181">
    <property type="entry name" value="Chymotrypsinogen A"/>
    <property type="match status" value="1"/>
</dbReference>
<evidence type="ECO:0000256" key="1">
    <source>
        <dbReference type="ARBA" id="ARBA00022670"/>
    </source>
</evidence>
<dbReference type="PROSITE" id="PS00135">
    <property type="entry name" value="TRYPSIN_SER"/>
    <property type="match status" value="1"/>
</dbReference>
<accession>A0A8C5PTB6</accession>
<dbReference type="SUPFAM" id="SSF50494">
    <property type="entry name" value="Trypsin-like serine proteases"/>
    <property type="match status" value="2"/>
</dbReference>
<dbReference type="PROSITE" id="PS50240">
    <property type="entry name" value="TRYPSIN_DOM"/>
    <property type="match status" value="2"/>
</dbReference>
<dbReference type="InterPro" id="IPR043504">
    <property type="entry name" value="Peptidase_S1_PA_chymotrypsin"/>
</dbReference>
<dbReference type="InterPro" id="IPR033116">
    <property type="entry name" value="TRYPSIN_SER"/>
</dbReference>
<evidence type="ECO:0000313" key="8">
    <source>
        <dbReference type="Proteomes" id="UP000694569"/>
    </source>
</evidence>
<reference evidence="7" key="1">
    <citation type="submission" date="2025-08" db="UniProtKB">
        <authorList>
            <consortium name="Ensembl"/>
        </authorList>
    </citation>
    <scope>IDENTIFICATION</scope>
</reference>
<proteinExistence type="predicted"/>
<evidence type="ECO:0000313" key="7">
    <source>
        <dbReference type="Ensembl" id="ENSLLEP00000027606.1"/>
    </source>
</evidence>
<dbReference type="CDD" id="cd00190">
    <property type="entry name" value="Tryp_SPc"/>
    <property type="match status" value="2"/>
</dbReference>
<evidence type="ECO:0000256" key="5">
    <source>
        <dbReference type="ARBA" id="ARBA00023180"/>
    </source>
</evidence>
<keyword evidence="8" id="KW-1185">Reference proteome</keyword>
<dbReference type="GO" id="GO:0006508">
    <property type="term" value="P:proteolysis"/>
    <property type="evidence" value="ECO:0007669"/>
    <property type="project" value="UniProtKB-KW"/>
</dbReference>
<dbReference type="GeneTree" id="ENSGT00940000162519"/>
<dbReference type="OrthoDB" id="10002959at2759"/>
<dbReference type="AlphaFoldDB" id="A0A8C5PTB6"/>
<dbReference type="InterPro" id="IPR009003">
    <property type="entry name" value="Peptidase_S1_PA"/>
</dbReference>
<evidence type="ECO:0000259" key="6">
    <source>
        <dbReference type="PROSITE" id="PS50240"/>
    </source>
</evidence>
<dbReference type="Gene3D" id="2.40.10.10">
    <property type="entry name" value="Trypsin-like serine proteases"/>
    <property type="match status" value="3"/>
</dbReference>
<evidence type="ECO:0000256" key="4">
    <source>
        <dbReference type="ARBA" id="ARBA00023157"/>
    </source>
</evidence>
<dbReference type="InterPro" id="IPR001254">
    <property type="entry name" value="Trypsin_dom"/>
</dbReference>
<dbReference type="PANTHER" id="PTHR24253:SF159">
    <property type="entry name" value="SERINE PROTEASE 42"/>
    <property type="match status" value="1"/>
</dbReference>
<keyword evidence="5" id="KW-0325">Glycoprotein</keyword>
<dbReference type="Proteomes" id="UP000694569">
    <property type="component" value="Unplaced"/>
</dbReference>
<name>A0A8C5PTB6_9ANUR</name>
<dbReference type="Ensembl" id="ENSLLET00000028684.1">
    <property type="protein sequence ID" value="ENSLLEP00000027606.1"/>
    <property type="gene ID" value="ENSLLEG00000017450.1"/>
</dbReference>
<sequence length="449" mass="49705">MISWKCFILCFSPSYPSYYTISLGMYRLGGSNPHGVTVKVEQIIKNPLYINTRDRGDITLVKLKNPVTFNNYIQPICLPDASISFSSGMECWVTGWGTRSSGGSLPSLNTLQEVMTPLIDYRECDQMYHIGASISSSITIIQSEKICSGYKEGGKDSCQGDSGGPLVCKMNGVWIQAGIVSWGYKCALAYFPGVYTLVPAYQSWIKLYVPEMTFSTLPTTLRTVSPTLSRLPACGVPVVSGRIVGGEDAVDGEWPWQVAVNYDGDFICGGSLISEQWVMGAAHCFKYPSIPSYYTISLGMYRLGGSNPHGVTVEVEQIIKNSQYTYTGDRGDITLVKLKNPVNFTDYIQPICLPDASVTLMTGMECWVTGWGNRSSEGRLWGPLGVQAGQYLDPGWDRQLGRRMCFTEPTRGVHSGTSLSVMDQNECSRDFILQCDSWIYFNNQIHCFN</sequence>
<dbReference type="SMART" id="SM00020">
    <property type="entry name" value="Tryp_SPc"/>
    <property type="match status" value="2"/>
</dbReference>
<keyword evidence="4" id="KW-1015">Disulfide bond</keyword>
<dbReference type="GO" id="GO:0004252">
    <property type="term" value="F:serine-type endopeptidase activity"/>
    <property type="evidence" value="ECO:0007669"/>
    <property type="project" value="InterPro"/>
</dbReference>
<feature type="domain" description="Peptidase S1" evidence="6">
    <location>
        <begin position="1"/>
        <end position="210"/>
    </location>
</feature>
<evidence type="ECO:0000256" key="2">
    <source>
        <dbReference type="ARBA" id="ARBA00022729"/>
    </source>
</evidence>
<dbReference type="PRINTS" id="PR00722">
    <property type="entry name" value="CHYMOTRYPSIN"/>
</dbReference>
<feature type="domain" description="Peptidase S1" evidence="6">
    <location>
        <begin position="243"/>
        <end position="449"/>
    </location>
</feature>
<organism evidence="7 8">
    <name type="scientific">Leptobrachium leishanense</name>
    <name type="common">Leishan spiny toad</name>
    <dbReference type="NCBI Taxonomy" id="445787"/>
    <lineage>
        <taxon>Eukaryota</taxon>
        <taxon>Metazoa</taxon>
        <taxon>Chordata</taxon>
        <taxon>Craniata</taxon>
        <taxon>Vertebrata</taxon>
        <taxon>Euteleostomi</taxon>
        <taxon>Amphibia</taxon>
        <taxon>Batrachia</taxon>
        <taxon>Anura</taxon>
        <taxon>Pelobatoidea</taxon>
        <taxon>Megophryidae</taxon>
        <taxon>Leptobrachium</taxon>
    </lineage>
</organism>
<dbReference type="Pfam" id="PF00089">
    <property type="entry name" value="Trypsin"/>
    <property type="match status" value="2"/>
</dbReference>
<dbReference type="InterPro" id="IPR001314">
    <property type="entry name" value="Peptidase_S1A"/>
</dbReference>
<keyword evidence="1" id="KW-0645">Protease</keyword>
<keyword evidence="2" id="KW-0732">Signal</keyword>
<keyword evidence="3" id="KW-0378">Hydrolase</keyword>
<reference evidence="7" key="2">
    <citation type="submission" date="2025-09" db="UniProtKB">
        <authorList>
            <consortium name="Ensembl"/>
        </authorList>
    </citation>
    <scope>IDENTIFICATION</scope>
</reference>
<dbReference type="PANTHER" id="PTHR24253">
    <property type="entry name" value="TRANSMEMBRANE PROTEASE SERINE"/>
    <property type="match status" value="1"/>
</dbReference>